<keyword evidence="1" id="KW-1133">Transmembrane helix</keyword>
<feature type="transmembrane region" description="Helical" evidence="1">
    <location>
        <begin position="93"/>
        <end position="110"/>
    </location>
</feature>
<proteinExistence type="predicted"/>
<feature type="transmembrane region" description="Helical" evidence="1">
    <location>
        <begin position="53"/>
        <end position="81"/>
    </location>
</feature>
<dbReference type="AlphaFoldDB" id="A0AA48HJP1"/>
<evidence type="ECO:0008006" key="4">
    <source>
        <dbReference type="Google" id="ProtNLM"/>
    </source>
</evidence>
<name>A0AA48HJP1_9ALTE</name>
<evidence type="ECO:0000313" key="2">
    <source>
        <dbReference type="EMBL" id="BDX07671.1"/>
    </source>
</evidence>
<protein>
    <recommendedName>
        <fullName evidence="4">Oligosaccharide repeat unit polymerase</fullName>
    </recommendedName>
</protein>
<dbReference type="KEGG" id="pmaw:MACH26_31920"/>
<gene>
    <name evidence="2" type="ORF">MACH26_31920</name>
</gene>
<evidence type="ECO:0000256" key="1">
    <source>
        <dbReference type="SAM" id="Phobius"/>
    </source>
</evidence>
<keyword evidence="1" id="KW-0472">Membrane</keyword>
<dbReference type="NCBIfam" id="TIGR04370">
    <property type="entry name" value="glyco_rpt_poly"/>
    <property type="match status" value="1"/>
</dbReference>
<dbReference type="EMBL" id="AP027272">
    <property type="protein sequence ID" value="BDX07671.1"/>
    <property type="molecule type" value="Genomic_DNA"/>
</dbReference>
<feature type="transmembrane region" description="Helical" evidence="1">
    <location>
        <begin position="20"/>
        <end position="41"/>
    </location>
</feature>
<organism evidence="2 3">
    <name type="scientific">Planctobacterium marinum</name>
    <dbReference type="NCBI Taxonomy" id="1631968"/>
    <lineage>
        <taxon>Bacteria</taxon>
        <taxon>Pseudomonadati</taxon>
        <taxon>Pseudomonadota</taxon>
        <taxon>Gammaproteobacteria</taxon>
        <taxon>Alteromonadales</taxon>
        <taxon>Alteromonadaceae</taxon>
        <taxon>Planctobacterium</taxon>
    </lineage>
</organism>
<reference evidence="2" key="1">
    <citation type="submission" date="2023-01" db="EMBL/GenBank/DDBJ databases">
        <title>Complete genome sequence of Planctobacterium marinum strain Dej080120_11.</title>
        <authorList>
            <person name="Ueki S."/>
            <person name="Maruyama F."/>
        </authorList>
    </citation>
    <scope>NUCLEOTIDE SEQUENCE</scope>
    <source>
        <strain evidence="2">Dej080120_11</strain>
    </source>
</reference>
<feature type="transmembrane region" description="Helical" evidence="1">
    <location>
        <begin position="210"/>
        <end position="233"/>
    </location>
</feature>
<feature type="transmembrane region" description="Helical" evidence="1">
    <location>
        <begin position="269"/>
        <end position="287"/>
    </location>
</feature>
<feature type="transmembrane region" description="Helical" evidence="1">
    <location>
        <begin position="245"/>
        <end position="263"/>
    </location>
</feature>
<evidence type="ECO:0000313" key="3">
    <source>
        <dbReference type="Proteomes" id="UP001333710"/>
    </source>
</evidence>
<accession>A0AA48HJP1</accession>
<sequence>MQSAGALGARFFVTEDGIRTSYAFLGWGADILLVAFLLKFAQRGGKGVGVVHWLMFLLALSGAVVLNARLSVLLYIVAALIVRSLVSEKKFPVKMFVVTSVFVIGGLGLLRESSRGEDTANVSVYQTTYNHVMTKPYLLAIDKLALIVGKVSEKELYLYGETFANILVMPIPRVLWEDKPAMESRLFVTREIYGKEDSMSGTPPGFIGELFINFSWIGITIGMFLTGAFSRVMWNSLKKSNNNPLVAVLYTVYLISLFSLFGVDLQGGLIFFLKLFIPIWVFGRYYIRPTNSG</sequence>
<keyword evidence="1" id="KW-0812">Transmembrane</keyword>
<keyword evidence="3" id="KW-1185">Reference proteome</keyword>
<dbReference type="Proteomes" id="UP001333710">
    <property type="component" value="Chromosome"/>
</dbReference>